<keyword evidence="2" id="KW-1185">Reference proteome</keyword>
<organism evidence="1 2">
    <name type="scientific">Violaceomyces palustris</name>
    <dbReference type="NCBI Taxonomy" id="1673888"/>
    <lineage>
        <taxon>Eukaryota</taxon>
        <taxon>Fungi</taxon>
        <taxon>Dikarya</taxon>
        <taxon>Basidiomycota</taxon>
        <taxon>Ustilaginomycotina</taxon>
        <taxon>Ustilaginomycetes</taxon>
        <taxon>Violaceomycetales</taxon>
        <taxon>Violaceomycetaceae</taxon>
        <taxon>Violaceomyces</taxon>
    </lineage>
</organism>
<dbReference type="EMBL" id="KZ819800">
    <property type="protein sequence ID" value="PWN52038.1"/>
    <property type="molecule type" value="Genomic_DNA"/>
</dbReference>
<accession>A0ACD0P1R4</accession>
<name>A0ACD0P1R4_9BASI</name>
<sequence>MSQPPLSPPSSLAKITEISLLGERSGVPWTFCGRRKGERRGEGPPSCFWEDKRHGIKHRRINLQDFFRVSFSRMLPWPVGSLVGAHLPHHPPSFPTHIPPTSPPPPPPFFHLPFPL</sequence>
<evidence type="ECO:0000313" key="1">
    <source>
        <dbReference type="EMBL" id="PWN52038.1"/>
    </source>
</evidence>
<protein>
    <submittedName>
        <fullName evidence="1">Uncharacterized protein</fullName>
    </submittedName>
</protein>
<gene>
    <name evidence="1" type="ORF">IE53DRAFT_22450</name>
</gene>
<reference evidence="1 2" key="1">
    <citation type="journal article" date="2018" name="Mol. Biol. Evol.">
        <title>Broad Genomic Sampling Reveals a Smut Pathogenic Ancestry of the Fungal Clade Ustilaginomycotina.</title>
        <authorList>
            <person name="Kijpornyongpan T."/>
            <person name="Mondo S.J."/>
            <person name="Barry K."/>
            <person name="Sandor L."/>
            <person name="Lee J."/>
            <person name="Lipzen A."/>
            <person name="Pangilinan J."/>
            <person name="LaButti K."/>
            <person name="Hainaut M."/>
            <person name="Henrissat B."/>
            <person name="Grigoriev I.V."/>
            <person name="Spatafora J.W."/>
            <person name="Aime M.C."/>
        </authorList>
    </citation>
    <scope>NUCLEOTIDE SEQUENCE [LARGE SCALE GENOMIC DNA]</scope>
    <source>
        <strain evidence="1 2">SA 807</strain>
    </source>
</reference>
<evidence type="ECO:0000313" key="2">
    <source>
        <dbReference type="Proteomes" id="UP000245626"/>
    </source>
</evidence>
<proteinExistence type="predicted"/>
<dbReference type="Proteomes" id="UP000245626">
    <property type="component" value="Unassembled WGS sequence"/>
</dbReference>